<dbReference type="STRING" id="739143.SAMN05216297_101193"/>
<gene>
    <name evidence="1" type="ORF">SAMN05216297_101193</name>
</gene>
<name>A0A1I1K5T6_9FLAO</name>
<proteinExistence type="predicted"/>
<dbReference type="RefSeq" id="WP_091490056.1">
    <property type="nucleotide sequence ID" value="NZ_FOMH01000001.1"/>
</dbReference>
<reference evidence="2" key="1">
    <citation type="submission" date="2016-10" db="EMBL/GenBank/DDBJ databases">
        <authorList>
            <person name="Varghese N."/>
            <person name="Submissions S."/>
        </authorList>
    </citation>
    <scope>NUCLEOTIDE SEQUENCE [LARGE SCALE GENOMIC DNA]</scope>
    <source>
        <strain evidence="2">CGMCC 1.10370</strain>
    </source>
</reference>
<organism evidence="1 2">
    <name type="scientific">Flavobacterium phragmitis</name>
    <dbReference type="NCBI Taxonomy" id="739143"/>
    <lineage>
        <taxon>Bacteria</taxon>
        <taxon>Pseudomonadati</taxon>
        <taxon>Bacteroidota</taxon>
        <taxon>Flavobacteriia</taxon>
        <taxon>Flavobacteriales</taxon>
        <taxon>Flavobacteriaceae</taxon>
        <taxon>Flavobacterium</taxon>
    </lineage>
</organism>
<dbReference type="EMBL" id="FOMH01000001">
    <property type="protein sequence ID" value="SFC54068.1"/>
    <property type="molecule type" value="Genomic_DNA"/>
</dbReference>
<evidence type="ECO:0000313" key="1">
    <source>
        <dbReference type="EMBL" id="SFC54068.1"/>
    </source>
</evidence>
<dbReference type="InterPro" id="IPR026350">
    <property type="entry name" value="GxxExxY"/>
</dbReference>
<protein>
    <submittedName>
        <fullName evidence="1">GxxExxY protein</fullName>
    </submittedName>
</protein>
<sequence>MTENEISTIVIGLAIEIHRTLGLGLLENVYQECLFYKLKKRGLSAEKEKAMPLIFEEVKLDCGYRIDILVENKLVIEIKAVESLTINHLAQALTYLKLGNYKLGLLINFNEQLLKNGIRRVVNNLQINQPL</sequence>
<dbReference type="OrthoDB" id="1119698at2"/>
<evidence type="ECO:0000313" key="2">
    <source>
        <dbReference type="Proteomes" id="UP000199672"/>
    </source>
</evidence>
<dbReference type="AlphaFoldDB" id="A0A1I1K5T6"/>
<dbReference type="NCBIfam" id="TIGR04256">
    <property type="entry name" value="GxxExxY"/>
    <property type="match status" value="1"/>
</dbReference>
<dbReference type="Pfam" id="PF13366">
    <property type="entry name" value="PDDEXK_3"/>
    <property type="match status" value="1"/>
</dbReference>
<dbReference type="Proteomes" id="UP000199672">
    <property type="component" value="Unassembled WGS sequence"/>
</dbReference>
<accession>A0A1I1K5T6</accession>
<keyword evidence="2" id="KW-1185">Reference proteome</keyword>